<dbReference type="PANTHER" id="PTHR47718:SF17">
    <property type="entry name" value="PROTEIN FAR1-RELATED SEQUENCE 5-LIKE"/>
    <property type="match status" value="1"/>
</dbReference>
<dbReference type="EMBL" id="LEKV01002049">
    <property type="protein sequence ID" value="KVI04459.1"/>
    <property type="molecule type" value="Genomic_DNA"/>
</dbReference>
<keyword evidence="1" id="KW-0863">Zinc-finger</keyword>
<dbReference type="AlphaFoldDB" id="A0A103Y8I1"/>
<organism evidence="3 4">
    <name type="scientific">Cynara cardunculus var. scolymus</name>
    <name type="common">Globe artichoke</name>
    <name type="synonym">Cynara scolymus</name>
    <dbReference type="NCBI Taxonomy" id="59895"/>
    <lineage>
        <taxon>Eukaryota</taxon>
        <taxon>Viridiplantae</taxon>
        <taxon>Streptophyta</taxon>
        <taxon>Embryophyta</taxon>
        <taxon>Tracheophyta</taxon>
        <taxon>Spermatophyta</taxon>
        <taxon>Magnoliopsida</taxon>
        <taxon>eudicotyledons</taxon>
        <taxon>Gunneridae</taxon>
        <taxon>Pentapetalae</taxon>
        <taxon>asterids</taxon>
        <taxon>campanulids</taxon>
        <taxon>Asterales</taxon>
        <taxon>Asteraceae</taxon>
        <taxon>Carduoideae</taxon>
        <taxon>Cardueae</taxon>
        <taxon>Carduinae</taxon>
        <taxon>Cynara</taxon>
    </lineage>
</organism>
<dbReference type="Gramene" id="KVI04459">
    <property type="protein sequence ID" value="KVI04459"/>
    <property type="gene ID" value="Ccrd_017226"/>
</dbReference>
<evidence type="ECO:0000259" key="2">
    <source>
        <dbReference type="PROSITE" id="PS50966"/>
    </source>
</evidence>
<protein>
    <submittedName>
        <fullName evidence="3">Zinc finger, SWIM-type</fullName>
    </submittedName>
</protein>
<dbReference type="PROSITE" id="PS50966">
    <property type="entry name" value="ZF_SWIM"/>
    <property type="match status" value="1"/>
</dbReference>
<feature type="domain" description="SWIM-type" evidence="2">
    <location>
        <begin position="31"/>
        <end position="69"/>
    </location>
</feature>
<name>A0A103Y8I1_CYNCS</name>
<dbReference type="Pfam" id="PF04434">
    <property type="entry name" value="SWIM"/>
    <property type="match status" value="1"/>
</dbReference>
<sequence>MRYISGLPLSVSLNKDLANSILPTTSQTFRGEDNIVQNLEEMTLHCSCNKFIRDGILCRHVFKVLLNEDVDYIPDKYIMHKWKLGLIPVEIPHIHARYVKTSVVGDNLERWKTEFDADMYVNLSAKDKEDAIRDCFIVDQPEDVDILPPTDGIRNKGRGAVKRLVGGDREGYIKKQQA</sequence>
<evidence type="ECO:0000256" key="1">
    <source>
        <dbReference type="PROSITE-ProRule" id="PRU00325"/>
    </source>
</evidence>
<proteinExistence type="predicted"/>
<dbReference type="Proteomes" id="UP000243975">
    <property type="component" value="Unassembled WGS sequence"/>
</dbReference>
<evidence type="ECO:0000313" key="3">
    <source>
        <dbReference type="EMBL" id="KVI04459.1"/>
    </source>
</evidence>
<keyword evidence="1" id="KW-0479">Metal-binding</keyword>
<feature type="non-terminal residue" evidence="3">
    <location>
        <position position="178"/>
    </location>
</feature>
<accession>A0A103Y8I1</accession>
<evidence type="ECO:0000313" key="4">
    <source>
        <dbReference type="Proteomes" id="UP000243975"/>
    </source>
</evidence>
<dbReference type="InterPro" id="IPR007527">
    <property type="entry name" value="Znf_SWIM"/>
</dbReference>
<reference evidence="3 4" key="1">
    <citation type="journal article" date="2016" name="Sci. Rep.">
        <title>The genome sequence of the outbreeding globe artichoke constructed de novo incorporating a phase-aware low-pass sequencing strategy of F1 progeny.</title>
        <authorList>
            <person name="Scaglione D."/>
            <person name="Reyes-Chin-Wo S."/>
            <person name="Acquadro A."/>
            <person name="Froenicke L."/>
            <person name="Portis E."/>
            <person name="Beitel C."/>
            <person name="Tirone M."/>
            <person name="Mauro R."/>
            <person name="Lo Monaco A."/>
            <person name="Mauromicale G."/>
            <person name="Faccioli P."/>
            <person name="Cattivelli L."/>
            <person name="Rieseberg L."/>
            <person name="Michelmore R."/>
            <person name="Lanteri S."/>
        </authorList>
    </citation>
    <scope>NUCLEOTIDE SEQUENCE [LARGE SCALE GENOMIC DNA]</scope>
    <source>
        <strain evidence="3">2C</strain>
    </source>
</reference>
<dbReference type="GO" id="GO:0008270">
    <property type="term" value="F:zinc ion binding"/>
    <property type="evidence" value="ECO:0007669"/>
    <property type="project" value="UniProtKB-KW"/>
</dbReference>
<dbReference type="PANTHER" id="PTHR47718">
    <property type="entry name" value="OS01G0519700 PROTEIN"/>
    <property type="match status" value="1"/>
</dbReference>
<keyword evidence="1" id="KW-0862">Zinc</keyword>
<comment type="caution">
    <text evidence="3">The sequence shown here is derived from an EMBL/GenBank/DDBJ whole genome shotgun (WGS) entry which is preliminary data.</text>
</comment>
<gene>
    <name evidence="3" type="ORF">Ccrd_017226</name>
</gene>
<keyword evidence="4" id="KW-1185">Reference proteome</keyword>